<proteinExistence type="predicted"/>
<dbReference type="Proteomes" id="UP000189935">
    <property type="component" value="Chromosome I"/>
</dbReference>
<reference evidence="1 2" key="1">
    <citation type="submission" date="2016-11" db="EMBL/GenBank/DDBJ databases">
        <authorList>
            <person name="Jaros S."/>
            <person name="Januszkiewicz K."/>
            <person name="Wedrychowicz H."/>
        </authorList>
    </citation>
    <scope>NUCLEOTIDE SEQUENCE [LARGE SCALE GENOMIC DNA]</scope>
    <source>
        <strain evidence="1 2">GAS499</strain>
    </source>
</reference>
<sequence length="55" mass="6569">MSEFSEEHHKVAQETLFAMMGRVLTFSRNGRDRTPEAIEEQTERVARSWWWKGKT</sequence>
<accession>A0A1M6IVY1</accession>
<protein>
    <submittedName>
        <fullName evidence="1">Uncharacterized protein</fullName>
    </submittedName>
</protein>
<dbReference type="AlphaFoldDB" id="A0A1M6IVY1"/>
<organism evidence="1 2">
    <name type="scientific">Bradyrhizobium lablabi</name>
    <dbReference type="NCBI Taxonomy" id="722472"/>
    <lineage>
        <taxon>Bacteria</taxon>
        <taxon>Pseudomonadati</taxon>
        <taxon>Pseudomonadota</taxon>
        <taxon>Alphaproteobacteria</taxon>
        <taxon>Hyphomicrobiales</taxon>
        <taxon>Nitrobacteraceae</taxon>
        <taxon>Bradyrhizobium</taxon>
    </lineage>
</organism>
<name>A0A1M6IVY1_9BRAD</name>
<dbReference type="EMBL" id="LT670844">
    <property type="protein sequence ID" value="SHJ38635.1"/>
    <property type="molecule type" value="Genomic_DNA"/>
</dbReference>
<gene>
    <name evidence="1" type="ORF">SAMN05444159_0480</name>
</gene>
<evidence type="ECO:0000313" key="1">
    <source>
        <dbReference type="EMBL" id="SHJ38635.1"/>
    </source>
</evidence>
<evidence type="ECO:0000313" key="2">
    <source>
        <dbReference type="Proteomes" id="UP000189935"/>
    </source>
</evidence>
<dbReference type="RefSeq" id="WP_154071088.1">
    <property type="nucleotide sequence ID" value="NZ_LT670844.1"/>
</dbReference>